<dbReference type="AlphaFoldDB" id="A0AA36J164"/>
<accession>A0AA36J164</accession>
<proteinExistence type="predicted"/>
<reference evidence="1" key="1">
    <citation type="submission" date="2023-08" db="EMBL/GenBank/DDBJ databases">
        <authorList>
            <person name="Chen Y."/>
            <person name="Shah S."/>
            <person name="Dougan E. K."/>
            <person name="Thang M."/>
            <person name="Chan C."/>
        </authorList>
    </citation>
    <scope>NUCLEOTIDE SEQUENCE</scope>
</reference>
<gene>
    <name evidence="1" type="ORF">EVOR1521_LOCUS21343</name>
</gene>
<dbReference type="EMBL" id="CAUJNA010003261">
    <property type="protein sequence ID" value="CAJ1397301.1"/>
    <property type="molecule type" value="Genomic_DNA"/>
</dbReference>
<protein>
    <submittedName>
        <fullName evidence="1">Uncharacterized protein</fullName>
    </submittedName>
</protein>
<comment type="caution">
    <text evidence="1">The sequence shown here is derived from an EMBL/GenBank/DDBJ whole genome shotgun (WGS) entry which is preliminary data.</text>
</comment>
<evidence type="ECO:0000313" key="1">
    <source>
        <dbReference type="EMBL" id="CAJ1397301.1"/>
    </source>
</evidence>
<dbReference type="Proteomes" id="UP001178507">
    <property type="component" value="Unassembled WGS sequence"/>
</dbReference>
<keyword evidence="2" id="KW-1185">Reference proteome</keyword>
<evidence type="ECO:0000313" key="2">
    <source>
        <dbReference type="Proteomes" id="UP001178507"/>
    </source>
</evidence>
<name>A0AA36J164_9DINO</name>
<sequence>MRWTSAAGLQVFCQCPRLLPDPALAQADAWTHRRIDRDSLKHDVPFTSFTSMGNLFCVHDRFTGGYVCGSAVEERLASSDIGVDVSREDLMVAPRDVRL</sequence>
<organism evidence="1 2">
    <name type="scientific">Effrenium voratum</name>
    <dbReference type="NCBI Taxonomy" id="2562239"/>
    <lineage>
        <taxon>Eukaryota</taxon>
        <taxon>Sar</taxon>
        <taxon>Alveolata</taxon>
        <taxon>Dinophyceae</taxon>
        <taxon>Suessiales</taxon>
        <taxon>Symbiodiniaceae</taxon>
        <taxon>Effrenium</taxon>
    </lineage>
</organism>